<evidence type="ECO:0000259" key="1">
    <source>
        <dbReference type="Pfam" id="PF19291"/>
    </source>
</evidence>
<accession>A0A499VJK7</accession>
<dbReference type="InterPro" id="IPR045582">
    <property type="entry name" value="Trehalase-like_N"/>
</dbReference>
<name>A0A499VJK7_STRAX</name>
<proteinExistence type="predicted"/>
<gene>
    <name evidence="2" type="ORF">SAVMC3_73140</name>
</gene>
<organism evidence="2">
    <name type="scientific">Streptomyces avermitilis</name>
    <dbReference type="NCBI Taxonomy" id="33903"/>
    <lineage>
        <taxon>Bacteria</taxon>
        <taxon>Bacillati</taxon>
        <taxon>Actinomycetota</taxon>
        <taxon>Actinomycetes</taxon>
        <taxon>Kitasatosporales</taxon>
        <taxon>Streptomycetaceae</taxon>
        <taxon>Streptomyces</taxon>
    </lineage>
</organism>
<protein>
    <recommendedName>
        <fullName evidence="1">Trehalase-like N-terminal domain-containing protein</fullName>
    </recommendedName>
</protein>
<sequence length="98" mass="10667">MHKSVESPAFSASIEDYALIGDQQSAALVARDGSIDWLCLPRFDSPACFAALLGDEHNGKWRIAPKGAGPCTRRAYRTDSLVLDSEWDTPRARCASPT</sequence>
<reference evidence="2" key="1">
    <citation type="submission" date="2019-04" db="EMBL/GenBank/DDBJ databases">
        <title>Draft genome sequences of Streptomyces avermitilis MC3.</title>
        <authorList>
            <person name="Komaki H."/>
            <person name="Tamura T."/>
            <person name="Hosoyama A."/>
        </authorList>
    </citation>
    <scope>NUCLEOTIDE SEQUENCE</scope>
    <source>
        <strain evidence="2">MC3</strain>
    </source>
</reference>
<dbReference type="EMBL" id="AP019621">
    <property type="protein sequence ID" value="BBJ54685.1"/>
    <property type="molecule type" value="Genomic_DNA"/>
</dbReference>
<evidence type="ECO:0000313" key="2">
    <source>
        <dbReference type="EMBL" id="BBJ54685.1"/>
    </source>
</evidence>
<dbReference type="Pfam" id="PF19291">
    <property type="entry name" value="TREH_N"/>
    <property type="match status" value="1"/>
</dbReference>
<feature type="domain" description="Trehalase-like N-terminal" evidence="1">
    <location>
        <begin position="12"/>
        <end position="88"/>
    </location>
</feature>
<dbReference type="AlphaFoldDB" id="A0A499VJK7"/>